<evidence type="ECO:0000256" key="1">
    <source>
        <dbReference type="ARBA" id="ARBA00022729"/>
    </source>
</evidence>
<dbReference type="EMBL" id="FQUP01000001">
    <property type="protein sequence ID" value="SHF08541.1"/>
    <property type="molecule type" value="Genomic_DNA"/>
</dbReference>
<keyword evidence="1" id="KW-0732">Signal</keyword>
<evidence type="ECO:0000313" key="4">
    <source>
        <dbReference type="Proteomes" id="UP000184485"/>
    </source>
</evidence>
<reference evidence="3 4" key="1">
    <citation type="submission" date="2016-11" db="EMBL/GenBank/DDBJ databases">
        <authorList>
            <person name="Jaros S."/>
            <person name="Januszkiewicz K."/>
            <person name="Wedrychowicz H."/>
        </authorList>
    </citation>
    <scope>NUCLEOTIDE SEQUENCE [LARGE SCALE GENOMIC DNA]</scope>
    <source>
        <strain evidence="3 4">DSM 19436</strain>
    </source>
</reference>
<dbReference type="InterPro" id="IPR001638">
    <property type="entry name" value="Solute-binding_3/MltF_N"/>
</dbReference>
<dbReference type="SUPFAM" id="SSF53850">
    <property type="entry name" value="Periplasmic binding protein-like II"/>
    <property type="match status" value="1"/>
</dbReference>
<organism evidence="3 4">
    <name type="scientific">Kaistia soli DSM 19436</name>
    <dbReference type="NCBI Taxonomy" id="1122133"/>
    <lineage>
        <taxon>Bacteria</taxon>
        <taxon>Pseudomonadati</taxon>
        <taxon>Pseudomonadota</taxon>
        <taxon>Alphaproteobacteria</taxon>
        <taxon>Hyphomicrobiales</taxon>
        <taxon>Kaistiaceae</taxon>
        <taxon>Kaistia</taxon>
    </lineage>
</organism>
<keyword evidence="4" id="KW-1185">Reference proteome</keyword>
<dbReference type="Proteomes" id="UP000184485">
    <property type="component" value="Unassembled WGS sequence"/>
</dbReference>
<evidence type="ECO:0000259" key="2">
    <source>
        <dbReference type="SMART" id="SM00062"/>
    </source>
</evidence>
<accession>A0A1M4YS49</accession>
<dbReference type="Pfam" id="PF00497">
    <property type="entry name" value="SBP_bac_3"/>
    <property type="match status" value="1"/>
</dbReference>
<dbReference type="PANTHER" id="PTHR35936:SF35">
    <property type="entry name" value="L-CYSTINE-BINDING PROTEIN TCYJ"/>
    <property type="match status" value="1"/>
</dbReference>
<dbReference type="PANTHER" id="PTHR35936">
    <property type="entry name" value="MEMBRANE-BOUND LYTIC MUREIN TRANSGLYCOSYLASE F"/>
    <property type="match status" value="1"/>
</dbReference>
<dbReference type="SMART" id="SM00062">
    <property type="entry name" value="PBPb"/>
    <property type="match status" value="1"/>
</dbReference>
<evidence type="ECO:0000313" key="3">
    <source>
        <dbReference type="EMBL" id="SHF08541.1"/>
    </source>
</evidence>
<sequence>MYSSLAIRVAMFAMLMIAPSGGRPIWGGEPAHAAEVAGSSVVIPNFFDPNRRLDRPAVDAVGSIRFATSADFPPFSFIGPDGALTGFNVDLARAICTELAISCTMQARPFDSLAASIGEGRIDAAIAGLAITAEARKALSFSEVYLRPAARFLGPASRPDADVTPAALAGRTVAVVAGSAHEAYVTAFFPKAKRLTVETLPLATEAMTSGKADLVFGDGLALAFFLQSAAAKDCCRFVGGPYLEPHFFGEGFAIALPPEKPELRHAIDWALDSLYDKGVFAELYLRYFPVGYF</sequence>
<name>A0A1M4YS49_9HYPH</name>
<dbReference type="AlphaFoldDB" id="A0A1M4YS49"/>
<proteinExistence type="predicted"/>
<dbReference type="Gene3D" id="3.40.190.10">
    <property type="entry name" value="Periplasmic binding protein-like II"/>
    <property type="match status" value="2"/>
</dbReference>
<gene>
    <name evidence="3" type="ORF">SAMN02745157_1601</name>
</gene>
<dbReference type="STRING" id="1122133.SAMN02745157_1601"/>
<protein>
    <submittedName>
        <fullName evidence="3">Amino acid ABC transporter substrate-binding protein, PAAT family</fullName>
    </submittedName>
</protein>
<dbReference type="RefSeq" id="WP_084526932.1">
    <property type="nucleotide sequence ID" value="NZ_FQUP01000001.1"/>
</dbReference>
<dbReference type="OrthoDB" id="9796586at2"/>
<feature type="domain" description="Solute-binding protein family 3/N-terminal" evidence="2">
    <location>
        <begin position="63"/>
        <end position="291"/>
    </location>
</feature>